<evidence type="ECO:0000313" key="2">
    <source>
        <dbReference type="EMBL" id="CAK9190059.1"/>
    </source>
</evidence>
<reference evidence="2 3" key="1">
    <citation type="submission" date="2024-02" db="EMBL/GenBank/DDBJ databases">
        <authorList>
            <consortium name="ELIXIR-Norway"/>
            <consortium name="Elixir Norway"/>
        </authorList>
    </citation>
    <scope>NUCLEOTIDE SEQUENCE [LARGE SCALE GENOMIC DNA]</scope>
</reference>
<organism evidence="2 3">
    <name type="scientific">Sphagnum troendelagicum</name>
    <dbReference type="NCBI Taxonomy" id="128251"/>
    <lineage>
        <taxon>Eukaryota</taxon>
        <taxon>Viridiplantae</taxon>
        <taxon>Streptophyta</taxon>
        <taxon>Embryophyta</taxon>
        <taxon>Bryophyta</taxon>
        <taxon>Sphagnophytina</taxon>
        <taxon>Sphagnopsida</taxon>
        <taxon>Sphagnales</taxon>
        <taxon>Sphagnaceae</taxon>
        <taxon>Sphagnum</taxon>
    </lineage>
</organism>
<sequence>MALAVVEKSGLKRMREDVARTHDGGEVDEDGASPPASKWQILDHPPPPVAGSVLDVAVNPRGGSSTCSNECVSAVTGCCGVEEEGPTGSTAVLRELEECLVADNEEQVGSSESSAVSEENAARRVLRSLEQELGLSYESCEKENQAAVSSINTPSAPPPPPSCAEAFATGSCWADDMWNMHGFSSADLESVGCSTTSGSSLTTGDDDHLAVCDDSQFDILLPMLNHHGSSGNDVVVPVVDMCNNMAATGGGTVSPPVVAVDETLESLDNSVSWALEEGFDDYSGFTDIAVEDEEWMTPVVDNLDFLLDSTTAYATTITAPFVEEAAAVGTSLI</sequence>
<feature type="region of interest" description="Disordered" evidence="1">
    <location>
        <begin position="1"/>
        <end position="45"/>
    </location>
</feature>
<gene>
    <name evidence="2" type="ORF">CSSPTR1EN2_LOCUS637</name>
</gene>
<protein>
    <submittedName>
        <fullName evidence="2">Uncharacterized protein</fullName>
    </submittedName>
</protein>
<dbReference type="EMBL" id="OZ019893">
    <property type="protein sequence ID" value="CAK9190059.1"/>
    <property type="molecule type" value="Genomic_DNA"/>
</dbReference>
<accession>A0ABP0T905</accession>
<evidence type="ECO:0000313" key="3">
    <source>
        <dbReference type="Proteomes" id="UP001497512"/>
    </source>
</evidence>
<proteinExistence type="predicted"/>
<dbReference type="Proteomes" id="UP001497512">
    <property type="component" value="Chromosome 1"/>
</dbReference>
<feature type="compositionally biased region" description="Basic and acidic residues" evidence="1">
    <location>
        <begin position="9"/>
        <end position="25"/>
    </location>
</feature>
<evidence type="ECO:0000256" key="1">
    <source>
        <dbReference type="SAM" id="MobiDB-lite"/>
    </source>
</evidence>
<keyword evidence="3" id="KW-1185">Reference proteome</keyword>
<name>A0ABP0T905_9BRYO</name>